<dbReference type="InterPro" id="IPR001810">
    <property type="entry name" value="F-box_dom"/>
</dbReference>
<dbReference type="Pfam" id="PF00646">
    <property type="entry name" value="F-box"/>
    <property type="match status" value="1"/>
</dbReference>
<dbReference type="Proteomes" id="UP000298416">
    <property type="component" value="Unassembled WGS sequence"/>
</dbReference>
<reference evidence="2" key="2">
    <citation type="submission" date="2020-08" db="EMBL/GenBank/DDBJ databases">
        <title>Plant Genome Project.</title>
        <authorList>
            <person name="Zhang R.-G."/>
        </authorList>
    </citation>
    <scope>NUCLEOTIDE SEQUENCE</scope>
    <source>
        <strain evidence="2">Huo1</strain>
        <tissue evidence="2">Leaf</tissue>
    </source>
</reference>
<gene>
    <name evidence="2" type="ORF">SASPL_145950</name>
</gene>
<dbReference type="PANTHER" id="PTHR31672:SF13">
    <property type="entry name" value="F-BOX PROTEIN CPR30-LIKE"/>
    <property type="match status" value="1"/>
</dbReference>
<keyword evidence="3" id="KW-1185">Reference proteome</keyword>
<dbReference type="AlphaFoldDB" id="A0A8X8Z7T7"/>
<dbReference type="InterPro" id="IPR036047">
    <property type="entry name" value="F-box-like_dom_sf"/>
</dbReference>
<dbReference type="EMBL" id="PNBA02000017">
    <property type="protein sequence ID" value="KAG6395307.1"/>
    <property type="molecule type" value="Genomic_DNA"/>
</dbReference>
<feature type="domain" description="F-box" evidence="1">
    <location>
        <begin position="1"/>
        <end position="42"/>
    </location>
</feature>
<reference evidence="2" key="1">
    <citation type="submission" date="2018-01" db="EMBL/GenBank/DDBJ databases">
        <authorList>
            <person name="Mao J.F."/>
        </authorList>
    </citation>
    <scope>NUCLEOTIDE SEQUENCE</scope>
    <source>
        <strain evidence="2">Huo1</strain>
        <tissue evidence="2">Leaf</tissue>
    </source>
</reference>
<comment type="caution">
    <text evidence="2">The sequence shown here is derived from an EMBL/GenBank/DDBJ whole genome shotgun (WGS) entry which is preliminary data.</text>
</comment>
<dbReference type="SUPFAM" id="SSF81383">
    <property type="entry name" value="F-box domain"/>
    <property type="match status" value="1"/>
</dbReference>
<protein>
    <recommendedName>
        <fullName evidence="1">F-box domain-containing protein</fullName>
    </recommendedName>
</protein>
<evidence type="ECO:0000259" key="1">
    <source>
        <dbReference type="PROSITE" id="PS50181"/>
    </source>
</evidence>
<dbReference type="SMART" id="SM00256">
    <property type="entry name" value="FBOX"/>
    <property type="match status" value="1"/>
</dbReference>
<sequence length="148" mass="17255">MNNDVLLEILLHLPVQSLFRVRAVCKLWCYIIDSPHFILPKFSSRYGRHCNMQSGLGFDEDYKVVQLLQCSKHCSLHANMLNIERSDDIPIWGNDDCVVLRGRKRGEVILYDYRARKFIRRFKMGCISASDEDIIEYVGSLLSPLKQF</sequence>
<accession>A0A8X8Z7T7</accession>
<name>A0A8X8Z7T7_SALSN</name>
<dbReference type="PROSITE" id="PS50181">
    <property type="entry name" value="FBOX"/>
    <property type="match status" value="1"/>
</dbReference>
<dbReference type="Gene3D" id="1.20.1280.50">
    <property type="match status" value="1"/>
</dbReference>
<organism evidence="2">
    <name type="scientific">Salvia splendens</name>
    <name type="common">Scarlet sage</name>
    <dbReference type="NCBI Taxonomy" id="180675"/>
    <lineage>
        <taxon>Eukaryota</taxon>
        <taxon>Viridiplantae</taxon>
        <taxon>Streptophyta</taxon>
        <taxon>Embryophyta</taxon>
        <taxon>Tracheophyta</taxon>
        <taxon>Spermatophyta</taxon>
        <taxon>Magnoliopsida</taxon>
        <taxon>eudicotyledons</taxon>
        <taxon>Gunneridae</taxon>
        <taxon>Pentapetalae</taxon>
        <taxon>asterids</taxon>
        <taxon>lamiids</taxon>
        <taxon>Lamiales</taxon>
        <taxon>Lamiaceae</taxon>
        <taxon>Nepetoideae</taxon>
        <taxon>Mentheae</taxon>
        <taxon>Salviinae</taxon>
        <taxon>Salvia</taxon>
        <taxon>Salvia subgen. Calosphace</taxon>
        <taxon>core Calosphace</taxon>
    </lineage>
</organism>
<dbReference type="PANTHER" id="PTHR31672">
    <property type="entry name" value="BNACNNG10540D PROTEIN"/>
    <property type="match status" value="1"/>
</dbReference>
<evidence type="ECO:0000313" key="3">
    <source>
        <dbReference type="Proteomes" id="UP000298416"/>
    </source>
</evidence>
<dbReference type="InterPro" id="IPR050796">
    <property type="entry name" value="SCF_F-box_component"/>
</dbReference>
<proteinExistence type="predicted"/>
<evidence type="ECO:0000313" key="2">
    <source>
        <dbReference type="EMBL" id="KAG6395307.1"/>
    </source>
</evidence>